<dbReference type="PANTHER" id="PTHR35180:SF4">
    <property type="entry name" value="PROTEIN CBG06219"/>
    <property type="match status" value="1"/>
</dbReference>
<evidence type="ECO:0000313" key="2">
    <source>
        <dbReference type="Proteomes" id="UP001432322"/>
    </source>
</evidence>
<reference evidence="1" key="1">
    <citation type="submission" date="2023-10" db="EMBL/GenBank/DDBJ databases">
        <title>Genome assembly of Pristionchus species.</title>
        <authorList>
            <person name="Yoshida K."/>
            <person name="Sommer R.J."/>
        </authorList>
    </citation>
    <scope>NUCLEOTIDE SEQUENCE</scope>
    <source>
        <strain evidence="1">RS5133</strain>
    </source>
</reference>
<organism evidence="1 2">
    <name type="scientific">Pristionchus fissidentatus</name>
    <dbReference type="NCBI Taxonomy" id="1538716"/>
    <lineage>
        <taxon>Eukaryota</taxon>
        <taxon>Metazoa</taxon>
        <taxon>Ecdysozoa</taxon>
        <taxon>Nematoda</taxon>
        <taxon>Chromadorea</taxon>
        <taxon>Rhabditida</taxon>
        <taxon>Rhabditina</taxon>
        <taxon>Diplogasteromorpha</taxon>
        <taxon>Diplogasteroidea</taxon>
        <taxon>Neodiplogasteridae</taxon>
        <taxon>Pristionchus</taxon>
    </lineage>
</organism>
<comment type="caution">
    <text evidence="1">The sequence shown here is derived from an EMBL/GenBank/DDBJ whole genome shotgun (WGS) entry which is preliminary data.</text>
</comment>
<dbReference type="EMBL" id="BTSY01000001">
    <property type="protein sequence ID" value="GMT12321.1"/>
    <property type="molecule type" value="Genomic_DNA"/>
</dbReference>
<sequence length="124" mass="13997">MWLAGICLPDDSFGKPCTNIIGNFFYKRFCCKADPTECSWSGRWRGANTQHLLPIRYSRGTLSSCGSLDCAINHFTLKVSNSSEIYGDRCDKLNLFGLVGKATCGYIAWYDELGEVINSWYKTR</sequence>
<accession>A0AAV5V0N0</accession>
<gene>
    <name evidence="1" type="ORF">PFISCL1PPCAC_3617</name>
</gene>
<name>A0AAV5V0N0_9BILA</name>
<dbReference type="Proteomes" id="UP001432322">
    <property type="component" value="Unassembled WGS sequence"/>
</dbReference>
<dbReference type="PANTHER" id="PTHR35180">
    <property type="entry name" value="PROTEIN CBG06219"/>
    <property type="match status" value="1"/>
</dbReference>
<proteinExistence type="predicted"/>
<evidence type="ECO:0000313" key="1">
    <source>
        <dbReference type="EMBL" id="GMT12321.1"/>
    </source>
</evidence>
<keyword evidence="2" id="KW-1185">Reference proteome</keyword>
<dbReference type="AlphaFoldDB" id="A0AAV5V0N0"/>
<protein>
    <submittedName>
        <fullName evidence="1">Uncharacterized protein</fullName>
    </submittedName>
</protein>